<evidence type="ECO:0000313" key="3">
    <source>
        <dbReference type="EMBL" id="KAJ8432197.1"/>
    </source>
</evidence>
<reference evidence="3" key="1">
    <citation type="submission" date="2022-04" db="EMBL/GenBank/DDBJ databases">
        <title>Carnegiea gigantea Genome sequencing and assembly v2.</title>
        <authorList>
            <person name="Copetti D."/>
            <person name="Sanderson M.J."/>
            <person name="Burquez A."/>
            <person name="Wojciechowski M.F."/>
        </authorList>
    </citation>
    <scope>NUCLEOTIDE SEQUENCE</scope>
    <source>
        <strain evidence="3">SGP5-SGP5p</strain>
        <tissue evidence="3">Aerial part</tissue>
    </source>
</reference>
<organism evidence="3 4">
    <name type="scientific">Carnegiea gigantea</name>
    <dbReference type="NCBI Taxonomy" id="171969"/>
    <lineage>
        <taxon>Eukaryota</taxon>
        <taxon>Viridiplantae</taxon>
        <taxon>Streptophyta</taxon>
        <taxon>Embryophyta</taxon>
        <taxon>Tracheophyta</taxon>
        <taxon>Spermatophyta</taxon>
        <taxon>Magnoliopsida</taxon>
        <taxon>eudicotyledons</taxon>
        <taxon>Gunneridae</taxon>
        <taxon>Pentapetalae</taxon>
        <taxon>Caryophyllales</taxon>
        <taxon>Cactineae</taxon>
        <taxon>Cactaceae</taxon>
        <taxon>Cactoideae</taxon>
        <taxon>Echinocereeae</taxon>
        <taxon>Carnegiea</taxon>
    </lineage>
</organism>
<evidence type="ECO:0000256" key="2">
    <source>
        <dbReference type="SAM" id="SignalP"/>
    </source>
</evidence>
<dbReference type="PANTHER" id="PTHR33470">
    <property type="entry name" value="OS01G0164075 PROTEIN"/>
    <property type="match status" value="1"/>
</dbReference>
<dbReference type="Pfam" id="PF01190">
    <property type="entry name" value="Pollen_Ole_e_1"/>
    <property type="match status" value="1"/>
</dbReference>
<evidence type="ECO:0000256" key="1">
    <source>
        <dbReference type="ARBA" id="ARBA00022729"/>
    </source>
</evidence>
<dbReference type="GO" id="GO:0071944">
    <property type="term" value="C:cell periphery"/>
    <property type="evidence" value="ECO:0007669"/>
    <property type="project" value="TreeGrafter"/>
</dbReference>
<protein>
    <submittedName>
        <fullName evidence="3">Uncharacterized protein</fullName>
    </submittedName>
</protein>
<dbReference type="EMBL" id="JAKOGI010000627">
    <property type="protein sequence ID" value="KAJ8432197.1"/>
    <property type="molecule type" value="Genomic_DNA"/>
</dbReference>
<dbReference type="Proteomes" id="UP001153076">
    <property type="component" value="Unassembled WGS sequence"/>
</dbReference>
<dbReference type="GO" id="GO:0009723">
    <property type="term" value="P:response to ethylene"/>
    <property type="evidence" value="ECO:0007669"/>
    <property type="project" value="TreeGrafter"/>
</dbReference>
<accession>A0A9Q1JWL9</accession>
<feature type="chain" id="PRO_5040286577" evidence="2">
    <location>
        <begin position="22"/>
        <end position="169"/>
    </location>
</feature>
<evidence type="ECO:0000313" key="4">
    <source>
        <dbReference type="Proteomes" id="UP001153076"/>
    </source>
</evidence>
<dbReference type="OrthoDB" id="1847243at2759"/>
<gene>
    <name evidence="3" type="ORF">Cgig2_013739</name>
</gene>
<proteinExistence type="predicted"/>
<dbReference type="PANTHER" id="PTHR33470:SF40">
    <property type="entry name" value="PROTEIN SEED AND ROOT HAIR PROTECTIVE PROTEIN"/>
    <property type="match status" value="1"/>
</dbReference>
<feature type="signal peptide" evidence="2">
    <location>
        <begin position="1"/>
        <end position="21"/>
    </location>
</feature>
<keyword evidence="1 2" id="KW-0732">Signal</keyword>
<keyword evidence="4" id="KW-1185">Reference proteome</keyword>
<comment type="caution">
    <text evidence="3">The sequence shown here is derived from an EMBL/GenBank/DDBJ whole genome shotgun (WGS) entry which is preliminary data.</text>
</comment>
<name>A0A9Q1JWL9_9CARY</name>
<dbReference type="AlphaFoldDB" id="A0A9Q1JWL9"/>
<sequence length="169" mass="17891">MARGSIILCLVALSLVAVASATTPAPKKKDPGHIIVQGTILCKQGNKPIAGAKANLTCVGDANGKRSVVTVISNPTDAKGVYVIGVPATLPTGEKLIHCKVSLKSSPLATCKVPTNENNGIKGFGLTKVLRTTNPKDKLFLPPSFFYTSKCFQSLEWGLEHDDVQFMIT</sequence>